<organism evidence="2 3">
    <name type="scientific">Ensete ventricosum</name>
    <name type="common">Abyssinian banana</name>
    <name type="synonym">Musa ensete</name>
    <dbReference type="NCBI Taxonomy" id="4639"/>
    <lineage>
        <taxon>Eukaryota</taxon>
        <taxon>Viridiplantae</taxon>
        <taxon>Streptophyta</taxon>
        <taxon>Embryophyta</taxon>
        <taxon>Tracheophyta</taxon>
        <taxon>Spermatophyta</taxon>
        <taxon>Magnoliopsida</taxon>
        <taxon>Liliopsida</taxon>
        <taxon>Zingiberales</taxon>
        <taxon>Musaceae</taxon>
        <taxon>Ensete</taxon>
    </lineage>
</organism>
<dbReference type="Proteomes" id="UP001222027">
    <property type="component" value="Unassembled WGS sequence"/>
</dbReference>
<dbReference type="AlphaFoldDB" id="A0AAV8PEK0"/>
<keyword evidence="1" id="KW-0812">Transmembrane</keyword>
<feature type="transmembrane region" description="Helical" evidence="1">
    <location>
        <begin position="135"/>
        <end position="160"/>
    </location>
</feature>
<keyword evidence="1" id="KW-1133">Transmembrane helix</keyword>
<gene>
    <name evidence="2" type="ORF">OPV22_017086</name>
</gene>
<sequence>MEEPPKRQAWRITVRAKSKGLDFRLTASNVLPHCGNGGERIAFFLRLRRFFLRVESKNQSPSGRVGAVRNAAAPFAKPFQLLRAVFRRRRWLPRKNVASKSRSASSKIGSFFTVSRQCISQIIPPWMLLFIDRRWMMWLVIFALLLFLSCTFGGSPVYLWGMEITKMLAPSGDTRMLRWLKSKSGI</sequence>
<dbReference type="EMBL" id="JAQQAF010000005">
    <property type="protein sequence ID" value="KAJ8484601.1"/>
    <property type="molecule type" value="Genomic_DNA"/>
</dbReference>
<evidence type="ECO:0000313" key="2">
    <source>
        <dbReference type="EMBL" id="KAJ8484601.1"/>
    </source>
</evidence>
<evidence type="ECO:0000256" key="1">
    <source>
        <dbReference type="SAM" id="Phobius"/>
    </source>
</evidence>
<protein>
    <submittedName>
        <fullName evidence="2">Uncharacterized protein</fullName>
    </submittedName>
</protein>
<name>A0AAV8PEK0_ENSVE</name>
<accession>A0AAV8PEK0</accession>
<comment type="caution">
    <text evidence="2">The sequence shown here is derived from an EMBL/GenBank/DDBJ whole genome shotgun (WGS) entry which is preliminary data.</text>
</comment>
<keyword evidence="3" id="KW-1185">Reference proteome</keyword>
<evidence type="ECO:0000313" key="3">
    <source>
        <dbReference type="Proteomes" id="UP001222027"/>
    </source>
</evidence>
<keyword evidence="1" id="KW-0472">Membrane</keyword>
<proteinExistence type="predicted"/>
<reference evidence="2 3" key="1">
    <citation type="submission" date="2022-12" db="EMBL/GenBank/DDBJ databases">
        <title>Chromosome-scale assembly of the Ensete ventricosum genome.</title>
        <authorList>
            <person name="Dussert Y."/>
            <person name="Stocks J."/>
            <person name="Wendawek A."/>
            <person name="Woldeyes F."/>
            <person name="Nichols R.A."/>
            <person name="Borrell J.S."/>
        </authorList>
    </citation>
    <scope>NUCLEOTIDE SEQUENCE [LARGE SCALE GENOMIC DNA]</scope>
    <source>
        <strain evidence="3">cv. Maze</strain>
        <tissue evidence="2">Seeds</tissue>
    </source>
</reference>